<reference evidence="5" key="2">
    <citation type="journal article" date="2023" name="Int. J. Mol. Sci.">
        <title>De Novo Assembly and Annotation of 11 Diverse Shrub Willow (Salix) Genomes Reveals Novel Gene Organization in Sex-Linked Regions.</title>
        <authorList>
            <person name="Hyden B."/>
            <person name="Feng K."/>
            <person name="Yates T.B."/>
            <person name="Jawdy S."/>
            <person name="Cereghino C."/>
            <person name="Smart L.B."/>
            <person name="Muchero W."/>
        </authorList>
    </citation>
    <scope>NUCLEOTIDE SEQUENCE [LARGE SCALE GENOMIC DNA]</scope>
    <source>
        <tissue evidence="5">Shoot tip</tissue>
    </source>
</reference>
<keyword evidence="1" id="KW-0677">Repeat</keyword>
<protein>
    <submittedName>
        <fullName evidence="5">AMP-ACTIVATED PROTEIN KINASE GAMMA REGULATORY SUBUNIT</fullName>
    </submittedName>
</protein>
<evidence type="ECO:0000256" key="3">
    <source>
        <dbReference type="PROSITE-ProRule" id="PRU00703"/>
    </source>
</evidence>
<comment type="caution">
    <text evidence="5">The sequence shown here is derived from an EMBL/GenBank/DDBJ whole genome shotgun (WGS) entry which is preliminary data.</text>
</comment>
<dbReference type="PANTHER" id="PTHR13780">
    <property type="entry name" value="AMP-ACTIVATED PROTEIN KINASE, GAMMA REGULATORY SUBUNIT"/>
    <property type="match status" value="1"/>
</dbReference>
<evidence type="ECO:0000259" key="4">
    <source>
        <dbReference type="PROSITE" id="PS51371"/>
    </source>
</evidence>
<proteinExistence type="predicted"/>
<reference evidence="5" key="1">
    <citation type="submission" date="2022-11" db="EMBL/GenBank/DDBJ databases">
        <authorList>
            <person name="Hyden B.L."/>
            <person name="Feng K."/>
            <person name="Yates T."/>
            <person name="Jawdy S."/>
            <person name="Smart L.B."/>
            <person name="Muchero W."/>
        </authorList>
    </citation>
    <scope>NUCLEOTIDE SEQUENCE</scope>
    <source>
        <tissue evidence="5">Shoot tip</tissue>
    </source>
</reference>
<dbReference type="EMBL" id="JAPFFL010000018">
    <property type="protein sequence ID" value="KAJ6672246.1"/>
    <property type="molecule type" value="Genomic_DNA"/>
</dbReference>
<feature type="domain" description="CBS" evidence="4">
    <location>
        <begin position="182"/>
        <end position="243"/>
    </location>
</feature>
<organism evidence="5 6">
    <name type="scientific">Salix viminalis</name>
    <name type="common">Common osier</name>
    <name type="synonym">Basket willow</name>
    <dbReference type="NCBI Taxonomy" id="40686"/>
    <lineage>
        <taxon>Eukaryota</taxon>
        <taxon>Viridiplantae</taxon>
        <taxon>Streptophyta</taxon>
        <taxon>Embryophyta</taxon>
        <taxon>Tracheophyta</taxon>
        <taxon>Spermatophyta</taxon>
        <taxon>Magnoliopsida</taxon>
        <taxon>eudicotyledons</taxon>
        <taxon>Gunneridae</taxon>
        <taxon>Pentapetalae</taxon>
        <taxon>rosids</taxon>
        <taxon>fabids</taxon>
        <taxon>Malpighiales</taxon>
        <taxon>Salicaceae</taxon>
        <taxon>Saliceae</taxon>
        <taxon>Salix</taxon>
    </lineage>
</organism>
<keyword evidence="6" id="KW-1185">Reference proteome</keyword>
<dbReference type="SMART" id="SM00116">
    <property type="entry name" value="CBS"/>
    <property type="match status" value="3"/>
</dbReference>
<dbReference type="InterPro" id="IPR046342">
    <property type="entry name" value="CBS_dom_sf"/>
</dbReference>
<evidence type="ECO:0000256" key="2">
    <source>
        <dbReference type="ARBA" id="ARBA00023122"/>
    </source>
</evidence>
<evidence type="ECO:0000313" key="6">
    <source>
        <dbReference type="Proteomes" id="UP001151529"/>
    </source>
</evidence>
<evidence type="ECO:0000313" key="5">
    <source>
        <dbReference type="EMBL" id="KAJ6672246.1"/>
    </source>
</evidence>
<name>A0A9Q0NLX7_SALVM</name>
<sequence length="259" mass="29089">MRLVSGTLGPEDAAATSGNFFEALTSSEFYKNTKVRDIAGSFRWAPFLALQKSNSFLTMLLLLSSYKMKSIPVVDLGEAKIDNIITQSSVIHMLAECAGLQWFESWGTRKLSEIGLPLMAPDLIVKVYEEEPVLQAFKLMRKKRIGGVPIVDSSEIYHDYRSITAKNFLTAVEGYLKTHQEISPFVRGMVICTKNYSIKELIMKLDSEKIHRVYVVDDAGNLEGVITLRDIISRLVHEPRGYFGDFFDGVLPLPSNSRV</sequence>
<dbReference type="Pfam" id="PF00571">
    <property type="entry name" value="CBS"/>
    <property type="match status" value="2"/>
</dbReference>
<dbReference type="InterPro" id="IPR050511">
    <property type="entry name" value="AMPK_gamma/SDS23_families"/>
</dbReference>
<dbReference type="InterPro" id="IPR000644">
    <property type="entry name" value="CBS_dom"/>
</dbReference>
<dbReference type="CDD" id="cd02205">
    <property type="entry name" value="CBS_pair_SF"/>
    <property type="match status" value="1"/>
</dbReference>
<gene>
    <name evidence="5" type="ORF">OIU85_013582</name>
</gene>
<dbReference type="AlphaFoldDB" id="A0A9Q0NLX7"/>
<dbReference type="PANTHER" id="PTHR13780:SF36">
    <property type="entry name" value="CBS DOMAIN-CONTAINING PROTEIN"/>
    <property type="match status" value="1"/>
</dbReference>
<dbReference type="SUPFAM" id="SSF54631">
    <property type="entry name" value="CBS-domain pair"/>
    <property type="match status" value="2"/>
</dbReference>
<feature type="domain" description="CBS" evidence="4">
    <location>
        <begin position="119"/>
        <end position="181"/>
    </location>
</feature>
<accession>A0A9Q0NLX7</accession>
<dbReference type="OrthoDB" id="449052at2759"/>
<dbReference type="PROSITE" id="PS51371">
    <property type="entry name" value="CBS"/>
    <property type="match status" value="2"/>
</dbReference>
<keyword evidence="2 3" id="KW-0129">CBS domain</keyword>
<evidence type="ECO:0000256" key="1">
    <source>
        <dbReference type="ARBA" id="ARBA00022737"/>
    </source>
</evidence>
<dbReference type="Proteomes" id="UP001151529">
    <property type="component" value="Chromosome 12"/>
</dbReference>
<dbReference type="Gene3D" id="3.10.580.10">
    <property type="entry name" value="CBS-domain"/>
    <property type="match status" value="2"/>
</dbReference>